<proteinExistence type="predicted"/>
<gene>
    <name evidence="1" type="ORF">GCM10022277_41110</name>
</gene>
<protein>
    <recommendedName>
        <fullName evidence="3">DUF4157 domain-containing protein</fullName>
    </recommendedName>
</protein>
<organism evidence="1 2">
    <name type="scientific">Litoribacillus peritrichatus</name>
    <dbReference type="NCBI Taxonomy" id="718191"/>
    <lineage>
        <taxon>Bacteria</taxon>
        <taxon>Pseudomonadati</taxon>
        <taxon>Pseudomonadota</taxon>
        <taxon>Gammaproteobacteria</taxon>
        <taxon>Oceanospirillales</taxon>
        <taxon>Oceanospirillaceae</taxon>
        <taxon>Litoribacillus</taxon>
    </lineage>
</organism>
<comment type="caution">
    <text evidence="1">The sequence shown here is derived from an EMBL/GenBank/DDBJ whole genome shotgun (WGS) entry which is preliminary data.</text>
</comment>
<keyword evidence="2" id="KW-1185">Reference proteome</keyword>
<sequence length="282" mass="32154">MPYSQNLSSLFTHVILVIALSTLAGCADFYPIEKQSPVKDEFITLAEDDRVLYQQGTKAQALLIQSVLDEQIRNIEKAHGKPFLYQPIVHLCDTRKCFAEYTGINASILAAVTSNGLFLRSYVITHEDYSRWLAHELSHLHFRQQVSAFKTSFIPQWYQDGLATYASNGGGANKISREKAIEYILQDKHIIAIDSSSLLSDIWPLNYTASKDDWPKAWYQQHMNYRQASLLYEFLHPRGGNTLIRALEKGEDFGQAFLSVYGKTPAEMFSLYKRSLVEDENI</sequence>
<name>A0ABP7N9W1_9GAMM</name>
<dbReference type="EMBL" id="BAABBN010000015">
    <property type="protein sequence ID" value="GAA3940909.1"/>
    <property type="molecule type" value="Genomic_DNA"/>
</dbReference>
<evidence type="ECO:0008006" key="3">
    <source>
        <dbReference type="Google" id="ProtNLM"/>
    </source>
</evidence>
<evidence type="ECO:0000313" key="2">
    <source>
        <dbReference type="Proteomes" id="UP001501565"/>
    </source>
</evidence>
<evidence type="ECO:0000313" key="1">
    <source>
        <dbReference type="EMBL" id="GAA3940909.1"/>
    </source>
</evidence>
<reference evidence="2" key="1">
    <citation type="journal article" date="2019" name="Int. J. Syst. Evol. Microbiol.">
        <title>The Global Catalogue of Microorganisms (GCM) 10K type strain sequencing project: providing services to taxonomists for standard genome sequencing and annotation.</title>
        <authorList>
            <consortium name="The Broad Institute Genomics Platform"/>
            <consortium name="The Broad Institute Genome Sequencing Center for Infectious Disease"/>
            <person name="Wu L."/>
            <person name="Ma J."/>
        </authorList>
    </citation>
    <scope>NUCLEOTIDE SEQUENCE [LARGE SCALE GENOMIC DNA]</scope>
    <source>
        <strain evidence="2">JCM 17551</strain>
    </source>
</reference>
<accession>A0ABP7N9W1</accession>
<dbReference type="Proteomes" id="UP001501565">
    <property type="component" value="Unassembled WGS sequence"/>
</dbReference>
<dbReference type="RefSeq" id="WP_344800533.1">
    <property type="nucleotide sequence ID" value="NZ_BAABBN010000015.1"/>
</dbReference>